<dbReference type="Gene3D" id="1.25.10.10">
    <property type="entry name" value="Leucine-rich Repeat Variant"/>
    <property type="match status" value="1"/>
</dbReference>
<evidence type="ECO:0000313" key="6">
    <source>
        <dbReference type="EMBL" id="WEW58472.1"/>
    </source>
</evidence>
<dbReference type="PANTHER" id="PTHR15245">
    <property type="entry name" value="SYMPLEKIN-RELATED"/>
    <property type="match status" value="1"/>
</dbReference>
<proteinExistence type="predicted"/>
<evidence type="ECO:0000259" key="5">
    <source>
        <dbReference type="Pfam" id="PF11935"/>
    </source>
</evidence>
<dbReference type="InterPro" id="IPR021850">
    <property type="entry name" value="Symplekin/Pta1"/>
</dbReference>
<feature type="region of interest" description="Disordered" evidence="4">
    <location>
        <begin position="760"/>
        <end position="826"/>
    </location>
</feature>
<dbReference type="GO" id="GO:0005847">
    <property type="term" value="C:mRNA cleavage and polyadenylation specificity factor complex"/>
    <property type="evidence" value="ECO:0007669"/>
    <property type="project" value="TreeGrafter"/>
</dbReference>
<keyword evidence="3" id="KW-0539">Nucleus</keyword>
<evidence type="ECO:0000256" key="4">
    <source>
        <dbReference type="SAM" id="MobiDB-lite"/>
    </source>
</evidence>
<keyword evidence="7" id="KW-1185">Reference proteome</keyword>
<evidence type="ECO:0000256" key="2">
    <source>
        <dbReference type="ARBA" id="ARBA00022664"/>
    </source>
</evidence>
<reference evidence="6" key="1">
    <citation type="submission" date="2023-03" db="EMBL/GenBank/DDBJ databases">
        <title>Emydomyces testavorans Genome Sequence.</title>
        <authorList>
            <person name="Hoyer L."/>
        </authorList>
    </citation>
    <scope>NUCLEOTIDE SEQUENCE</scope>
    <source>
        <strain evidence="6">16-2883</strain>
    </source>
</reference>
<feature type="domain" description="Symplekin/Pta1 N-terminal" evidence="5">
    <location>
        <begin position="91"/>
        <end position="328"/>
    </location>
</feature>
<evidence type="ECO:0000256" key="3">
    <source>
        <dbReference type="ARBA" id="ARBA00023242"/>
    </source>
</evidence>
<dbReference type="InterPro" id="IPR032460">
    <property type="entry name" value="Symplekin/Pta1_N"/>
</dbReference>
<organism evidence="6 7">
    <name type="scientific">Emydomyces testavorans</name>
    <dbReference type="NCBI Taxonomy" id="2070801"/>
    <lineage>
        <taxon>Eukaryota</taxon>
        <taxon>Fungi</taxon>
        <taxon>Dikarya</taxon>
        <taxon>Ascomycota</taxon>
        <taxon>Pezizomycotina</taxon>
        <taxon>Eurotiomycetes</taxon>
        <taxon>Eurotiomycetidae</taxon>
        <taxon>Onygenales</taxon>
        <taxon>Nannizziopsiaceae</taxon>
        <taxon>Emydomyces</taxon>
    </lineage>
</organism>
<dbReference type="EMBL" id="CP120628">
    <property type="protein sequence ID" value="WEW58472.1"/>
    <property type="molecule type" value="Genomic_DNA"/>
</dbReference>
<name>A0AAF0DH53_9EURO</name>
<evidence type="ECO:0000313" key="7">
    <source>
        <dbReference type="Proteomes" id="UP001219355"/>
    </source>
</evidence>
<comment type="subcellular location">
    <subcellularLocation>
        <location evidence="1">Nucleus</location>
    </subcellularLocation>
</comment>
<dbReference type="InterPro" id="IPR011989">
    <property type="entry name" value="ARM-like"/>
</dbReference>
<feature type="compositionally biased region" description="Polar residues" evidence="4">
    <location>
        <begin position="797"/>
        <end position="806"/>
    </location>
</feature>
<keyword evidence="2" id="KW-0507">mRNA processing</keyword>
<dbReference type="Proteomes" id="UP001219355">
    <property type="component" value="Chromosome 2"/>
</dbReference>
<dbReference type="PANTHER" id="PTHR15245:SF20">
    <property type="entry name" value="SYMPLEKIN"/>
    <property type="match status" value="1"/>
</dbReference>
<sequence length="826" mass="91945">MALSVNSLVEQMSQLDAARNLVLGDAALYPQIVHGIVPIIGPNSRLELRRWGAEFLAETFASPTFPQPAKQKLATEVLQTIQELLDIPGEDLAVVKSAIQASASIYPLVFRYIIDHPEDSALWERMTGIKHTILKIWDGALAGIKICCIKFAQKVVQVQTQGVISDPRRPEKNEISLALVPRNHPLVPLPNLEAEASGLLDRLLNVFLENSRYGGIVTRFALLTLTSFSDPILVNATLNSLAILIRIRPSISTKIINAVLSFNPLKQANAPMTPTSRVNIKSMERTTRALLINLMKRNPNHPLAGRIQQYIDRIAQSRNEIFEEATRKRALPTEPTDLVDSAKRARLGVNTPPQLKVPPLPPGPNSFAQLFTLTQDVGLTSFDVKQLPLELLVKITIPILSRIDAEALDQAIGAVRSRYLTLCKKQVFEHQMQAQQVQPPAEEEEDEYEPEYEPMDIPATPAGDQFQAEPASMEVAEIPPDLAALGPFVLPQPPPLSEEEAVEVGKETVERVFGMVSTLDQPPRAAKGSGQTLGFGRLAASSFDRDSWLTLLTRLATRASAGLEVNVDEEVNKLENGHKRDQALSKRPTLGDGIRELLYRYILEDFRVRINVAISWMNEEWYNYQVQLKYAKQQNDDSINGVSIPNHYDAWAMRLLEGILPYLDARDKILIRFLSELPQLNRPLIRKVETLANDPERVNLCVQALHYLVLFRPPAKELCLDALEELYKNVEESRPPVTKILLKFRPETLPDQLKQLTETMKPQGQLQSPRDPRLESANTTPNPVHGFPTAGRIEANNPLSIPQQHGPSLDSEKGDAPAEQGITAAG</sequence>
<gene>
    <name evidence="6" type="ORF">PRK78_003940</name>
</gene>
<dbReference type="GO" id="GO:0006397">
    <property type="term" value="P:mRNA processing"/>
    <property type="evidence" value="ECO:0007669"/>
    <property type="project" value="UniProtKB-KW"/>
</dbReference>
<evidence type="ECO:0000256" key="1">
    <source>
        <dbReference type="ARBA" id="ARBA00004123"/>
    </source>
</evidence>
<protein>
    <recommendedName>
        <fullName evidence="5">Symplekin/Pta1 N-terminal domain-containing protein</fullName>
    </recommendedName>
</protein>
<accession>A0AAF0DH53</accession>
<dbReference type="Pfam" id="PF11935">
    <property type="entry name" value="SYMPK_PTA1_N"/>
    <property type="match status" value="1"/>
</dbReference>
<dbReference type="AlphaFoldDB" id="A0AAF0DH53"/>